<dbReference type="InterPro" id="IPR027443">
    <property type="entry name" value="IPNS-like_sf"/>
</dbReference>
<sequence>MKPPSWLNLVCSFLNTKKPKENNTKGVNNGTQISKDRGTETKPTSTDETQPSNDRINELKAFDESKAGVKGLADTGPTTIPSIFIRPPEERSKDYSICPKNISVPVIDMKGRDIRTRDIFAKELTEAAKEWGFFQVVNHGIPLDLLQNMIKVTQMFHEQDADAKKPYYNRDYHANTVVYNSNHDLYASNYANWRDTLSINTLFTGGQFNPQDVPPICREVALKYIDELTKLGDYILTLLSIGLGLKPERLGQLECTSGWSLCCHYYPACPQPQLTLGLNGHADMSFFTILLQDQIGGLQILHKNQWVNITPIEGALTFNIGDALRIASNDILSSVFHRVISRSVGPRISIPFFCNGTIASTQMYGPLKELTSKENPPIYREFTLAEFMTFFLTSKLDDVGVNHFKLE</sequence>
<evidence type="ECO:0000256" key="2">
    <source>
        <dbReference type="ARBA" id="ARBA00022723"/>
    </source>
</evidence>
<dbReference type="Gene3D" id="2.60.120.330">
    <property type="entry name" value="B-lactam Antibiotic, Isopenicillin N Synthase, Chain"/>
    <property type="match status" value="1"/>
</dbReference>
<dbReference type="PANTHER" id="PTHR10209">
    <property type="entry name" value="OXIDOREDUCTASE, 2OG-FE II OXYGENASE FAMILY PROTEIN"/>
    <property type="match status" value="1"/>
</dbReference>
<dbReference type="InterPro" id="IPR044861">
    <property type="entry name" value="IPNS-like_FE2OG_OXY"/>
</dbReference>
<dbReference type="Pfam" id="PF14226">
    <property type="entry name" value="DIOX_N"/>
    <property type="match status" value="1"/>
</dbReference>
<evidence type="ECO:0000313" key="9">
    <source>
        <dbReference type="RefSeq" id="XP_056697147.1"/>
    </source>
</evidence>
<accession>A0ABM3RNG4</accession>
<comment type="similarity">
    <text evidence="1 5">Belongs to the iron/ascorbate-dependent oxidoreductase family.</text>
</comment>
<feature type="domain" description="Fe2OG dioxygenase" evidence="7">
    <location>
        <begin position="256"/>
        <end position="356"/>
    </location>
</feature>
<keyword evidence="8" id="KW-1185">Reference proteome</keyword>
<protein>
    <submittedName>
        <fullName evidence="9">1-aminocyclopropane-1-carboxylate oxidase homolog 1-like</fullName>
    </submittedName>
</protein>
<evidence type="ECO:0000256" key="3">
    <source>
        <dbReference type="ARBA" id="ARBA00023002"/>
    </source>
</evidence>
<dbReference type="Pfam" id="PF03171">
    <property type="entry name" value="2OG-FeII_Oxy"/>
    <property type="match status" value="1"/>
</dbReference>
<proteinExistence type="inferred from homology"/>
<dbReference type="RefSeq" id="XP_056697147.1">
    <property type="nucleotide sequence ID" value="XM_056841169.1"/>
</dbReference>
<dbReference type="InterPro" id="IPR005123">
    <property type="entry name" value="Oxoglu/Fe-dep_dioxygenase_dom"/>
</dbReference>
<keyword evidence="4 5" id="KW-0408">Iron</keyword>
<dbReference type="SUPFAM" id="SSF51197">
    <property type="entry name" value="Clavaminate synthase-like"/>
    <property type="match status" value="1"/>
</dbReference>
<dbReference type="PANTHER" id="PTHR10209:SF429">
    <property type="entry name" value="1-AMINOCYCLOPROPANE-1-CARBOXYLATE OXIDASE HOMOLOG 1-LIKE"/>
    <property type="match status" value="1"/>
</dbReference>
<keyword evidence="3 5" id="KW-0560">Oxidoreductase</keyword>
<name>A0ABM3RNG4_SPIOL</name>
<feature type="compositionally biased region" description="Polar residues" evidence="6">
    <location>
        <begin position="41"/>
        <end position="53"/>
    </location>
</feature>
<organism evidence="8 9">
    <name type="scientific">Spinacia oleracea</name>
    <name type="common">Spinach</name>
    <dbReference type="NCBI Taxonomy" id="3562"/>
    <lineage>
        <taxon>Eukaryota</taxon>
        <taxon>Viridiplantae</taxon>
        <taxon>Streptophyta</taxon>
        <taxon>Embryophyta</taxon>
        <taxon>Tracheophyta</taxon>
        <taxon>Spermatophyta</taxon>
        <taxon>Magnoliopsida</taxon>
        <taxon>eudicotyledons</taxon>
        <taxon>Gunneridae</taxon>
        <taxon>Pentapetalae</taxon>
        <taxon>Caryophyllales</taxon>
        <taxon>Chenopodiaceae</taxon>
        <taxon>Chenopodioideae</taxon>
        <taxon>Anserineae</taxon>
        <taxon>Spinacia</taxon>
    </lineage>
</organism>
<dbReference type="InterPro" id="IPR026992">
    <property type="entry name" value="DIOX_N"/>
</dbReference>
<reference evidence="9" key="2">
    <citation type="submission" date="2025-08" db="UniProtKB">
        <authorList>
            <consortium name="RefSeq"/>
        </authorList>
    </citation>
    <scope>IDENTIFICATION</scope>
    <source>
        <tissue evidence="9">Leaf</tissue>
    </source>
</reference>
<dbReference type="PROSITE" id="PS51471">
    <property type="entry name" value="FE2OG_OXY"/>
    <property type="match status" value="1"/>
</dbReference>
<feature type="compositionally biased region" description="Polar residues" evidence="6">
    <location>
        <begin position="24"/>
        <end position="33"/>
    </location>
</feature>
<evidence type="ECO:0000256" key="5">
    <source>
        <dbReference type="RuleBase" id="RU003682"/>
    </source>
</evidence>
<reference evidence="8" key="1">
    <citation type="journal article" date="2021" name="Nat. Commun.">
        <title>Genomic analyses provide insights into spinach domestication and the genetic basis of agronomic traits.</title>
        <authorList>
            <person name="Cai X."/>
            <person name="Sun X."/>
            <person name="Xu C."/>
            <person name="Sun H."/>
            <person name="Wang X."/>
            <person name="Ge C."/>
            <person name="Zhang Z."/>
            <person name="Wang Q."/>
            <person name="Fei Z."/>
            <person name="Jiao C."/>
            <person name="Wang Q."/>
        </authorList>
    </citation>
    <scope>NUCLEOTIDE SEQUENCE [LARGE SCALE GENOMIC DNA]</scope>
    <source>
        <strain evidence="8">cv. Varoflay</strain>
    </source>
</reference>
<keyword evidence="2 5" id="KW-0479">Metal-binding</keyword>
<gene>
    <name evidence="9" type="primary">LOC110802017</name>
</gene>
<dbReference type="Proteomes" id="UP000813463">
    <property type="component" value="Chromosome 3"/>
</dbReference>
<evidence type="ECO:0000256" key="1">
    <source>
        <dbReference type="ARBA" id="ARBA00008056"/>
    </source>
</evidence>
<dbReference type="GeneID" id="110802017"/>
<evidence type="ECO:0000259" key="7">
    <source>
        <dbReference type="PROSITE" id="PS51471"/>
    </source>
</evidence>
<evidence type="ECO:0000313" key="8">
    <source>
        <dbReference type="Proteomes" id="UP000813463"/>
    </source>
</evidence>
<feature type="region of interest" description="Disordered" evidence="6">
    <location>
        <begin position="17"/>
        <end position="53"/>
    </location>
</feature>
<evidence type="ECO:0000256" key="4">
    <source>
        <dbReference type="ARBA" id="ARBA00023004"/>
    </source>
</evidence>
<evidence type="ECO:0000256" key="6">
    <source>
        <dbReference type="SAM" id="MobiDB-lite"/>
    </source>
</evidence>